<keyword evidence="3" id="KW-1185">Reference proteome</keyword>
<feature type="non-terminal residue" evidence="2">
    <location>
        <position position="1075"/>
    </location>
</feature>
<evidence type="ECO:0000313" key="3">
    <source>
        <dbReference type="Proteomes" id="UP000478052"/>
    </source>
</evidence>
<dbReference type="Pfam" id="PF05699">
    <property type="entry name" value="Dimer_Tnp_hAT"/>
    <property type="match status" value="1"/>
</dbReference>
<dbReference type="SUPFAM" id="SSF53098">
    <property type="entry name" value="Ribonuclease H-like"/>
    <property type="match status" value="1"/>
</dbReference>
<name>A0A6G0Y3S9_APHCR</name>
<evidence type="ECO:0000259" key="1">
    <source>
        <dbReference type="Pfam" id="PF05699"/>
    </source>
</evidence>
<dbReference type="AlphaFoldDB" id="A0A6G0Y3S9"/>
<dbReference type="GO" id="GO:0046983">
    <property type="term" value="F:protein dimerization activity"/>
    <property type="evidence" value="ECO:0007669"/>
    <property type="project" value="InterPro"/>
</dbReference>
<dbReference type="InterPro" id="IPR008906">
    <property type="entry name" value="HATC_C_dom"/>
</dbReference>
<organism evidence="2 3">
    <name type="scientific">Aphis craccivora</name>
    <name type="common">Cowpea aphid</name>
    <dbReference type="NCBI Taxonomy" id="307492"/>
    <lineage>
        <taxon>Eukaryota</taxon>
        <taxon>Metazoa</taxon>
        <taxon>Ecdysozoa</taxon>
        <taxon>Arthropoda</taxon>
        <taxon>Hexapoda</taxon>
        <taxon>Insecta</taxon>
        <taxon>Pterygota</taxon>
        <taxon>Neoptera</taxon>
        <taxon>Paraneoptera</taxon>
        <taxon>Hemiptera</taxon>
        <taxon>Sternorrhyncha</taxon>
        <taxon>Aphidomorpha</taxon>
        <taxon>Aphidoidea</taxon>
        <taxon>Aphididae</taxon>
        <taxon>Aphidini</taxon>
        <taxon>Aphis</taxon>
        <taxon>Aphis</taxon>
    </lineage>
</organism>
<dbReference type="OrthoDB" id="6622109at2759"/>
<dbReference type="PANTHER" id="PTHR33053">
    <property type="entry name" value="PROTEIN, PUTATIVE-RELATED"/>
    <property type="match status" value="1"/>
</dbReference>
<sequence length="1075" mass="123112">MVARYCDNEGHIHENLIAVSPAEDATAKGLYELFTEMCNSHNIDWRALLIGQSYDGANVMKGQVNGLRTLIQKEVPRAIYIWCNAHQLNLVIVDTCSSCKDAINFFGILESLYSYFGARKRNSLFKIKQIELIPELRPIRFKMLSSTRWSSHSSAIQMILLTFPAILAALEELQNENDLNTKNIAKSLTKKTKKFKFILMLVIFKNIFDITSPLSKYLQSANIDFFQAVIFIDRALEQITTLRSRDEENSVFSQIVQQTKSLADKWNIEPCFETKRKITAKRVVGEKCSSESSLEPLDRFRSETFFVIVDSLWSKFKSDFKESKAIVKDMSIFQIDKMFSIKRKTNTLPSDSFKAICAWLPEIDMIQLKDEYLQLYLRYTFPNVFLALKALCTLPISSASAERKFSKMKLIKTRLRSTTSDSRLEHMMLLSCEGKIDIEFDKAINRMGTISSVYAKQLMPSKNNSSKSIKRRRLLDEENYIESLSHNDSFITLPSVEITNPCTILINNSLIEPTTNYTGVDNHVTDHSPSVDFDLPTCNNNNNQLSNNASASSLSGSSDANFNPIEEVQSPITRSKDIVGDIVQWALDQNIPNNNFDKLLNILKNHKCFEHLSASCRTLYKILVIGVDGLPLSKSSGSCFWPILGYLRQRNQSVFPIGIYRGNKKPDNSNEFIKFFVDEIKQLISHGINVKQYTDNNTLINVHKNVTVDAFCCDQPAKSFILNTKSHSGFYSCTRCTVKGQYLNRRVCFPKLNCSKWTHKDFVDKIQRQYHNDKHQVTEILNIPNLDVVHQFSIDCMHAVCLGAVKKILMLWKGDTICKRSINKQKLNSLQIKHISERLVFFRNSIPCEFVRKPRSLDELPRFKATELRLILLYLGPLSIYSIVSKKIYKHFLSLNIAMTIFLSPNYNMLASSAKSIMNDFVKQFAYLYGSHFVSHNIHSLIHLCDDYDLYGPLDNVSCFKFENYMCGLKKMVRKNDKPLQQVVKRCQERSSSLMANNYENVNNIVEKHFKMEHSEGPLINGTSSPQYKVLILDQITIKIHFNADSYVGLKSNGSLQIIKFITLPAVLHNRVHNS</sequence>
<proteinExistence type="predicted"/>
<evidence type="ECO:0000313" key="2">
    <source>
        <dbReference type="EMBL" id="KAF0748519.1"/>
    </source>
</evidence>
<dbReference type="EMBL" id="VUJU01006445">
    <property type="protein sequence ID" value="KAF0748519.1"/>
    <property type="molecule type" value="Genomic_DNA"/>
</dbReference>
<reference evidence="2 3" key="1">
    <citation type="submission" date="2019-08" db="EMBL/GenBank/DDBJ databases">
        <title>Whole genome of Aphis craccivora.</title>
        <authorList>
            <person name="Voronova N.V."/>
            <person name="Shulinski R.S."/>
            <person name="Bandarenka Y.V."/>
            <person name="Zhorov D.G."/>
            <person name="Warner D."/>
        </authorList>
    </citation>
    <scope>NUCLEOTIDE SEQUENCE [LARGE SCALE GENOMIC DNA]</scope>
    <source>
        <strain evidence="2">180601</strain>
        <tissue evidence="2">Whole Body</tissue>
    </source>
</reference>
<dbReference type="PANTHER" id="PTHR33053:SF9">
    <property type="entry name" value="AGAP000105-PA"/>
    <property type="match status" value="1"/>
</dbReference>
<gene>
    <name evidence="2" type="ORF">FWK35_00022787</name>
</gene>
<dbReference type="Proteomes" id="UP000478052">
    <property type="component" value="Unassembled WGS sequence"/>
</dbReference>
<feature type="domain" description="HAT C-terminal dimerisation" evidence="1">
    <location>
        <begin position="380"/>
        <end position="429"/>
    </location>
</feature>
<protein>
    <submittedName>
        <fullName evidence="2">Repressor of the inhibitor of the protein kinase</fullName>
    </submittedName>
</protein>
<accession>A0A6G0Y3S9</accession>
<comment type="caution">
    <text evidence="2">The sequence shown here is derived from an EMBL/GenBank/DDBJ whole genome shotgun (WGS) entry which is preliminary data.</text>
</comment>
<dbReference type="InterPro" id="IPR012337">
    <property type="entry name" value="RNaseH-like_sf"/>
</dbReference>